<dbReference type="Proteomes" id="UP000030700">
    <property type="component" value="Unassembled WGS sequence"/>
</dbReference>
<keyword evidence="7" id="KW-0670">Pyruvate</keyword>
<reference evidence="9" key="1">
    <citation type="journal article" date="2015" name="PeerJ">
        <title>First genomic representation of candidate bacterial phylum KSB3 points to enhanced environmental sensing as a trigger of wastewater bulking.</title>
        <authorList>
            <person name="Sekiguchi Y."/>
            <person name="Ohashi A."/>
            <person name="Parks D.H."/>
            <person name="Yamauchi T."/>
            <person name="Tyson G.W."/>
            <person name="Hugenholtz P."/>
        </authorList>
    </citation>
    <scope>NUCLEOTIDE SEQUENCE [LARGE SCALE GENOMIC DNA]</scope>
</reference>
<dbReference type="PANTHER" id="PTHR40438">
    <property type="entry name" value="PYRUVOYL-DEPENDENT ARGININE DECARBOXYLASE"/>
    <property type="match status" value="1"/>
</dbReference>
<evidence type="ECO:0000256" key="4">
    <source>
        <dbReference type="ARBA" id="ARBA00014727"/>
    </source>
</evidence>
<keyword evidence="10" id="KW-1185">Reference proteome</keyword>
<evidence type="ECO:0000256" key="2">
    <source>
        <dbReference type="ARBA" id="ARBA00008611"/>
    </source>
</evidence>
<dbReference type="EMBL" id="DF820458">
    <property type="protein sequence ID" value="GAK52251.1"/>
    <property type="molecule type" value="Genomic_DNA"/>
</dbReference>
<proteinExistence type="inferred from homology"/>
<protein>
    <recommendedName>
        <fullName evidence="4">Pyruvoyl-dependent arginine decarboxylase AaxB</fullName>
        <ecNumber evidence="3">4.1.1.19</ecNumber>
    </recommendedName>
</protein>
<comment type="catalytic activity">
    <reaction evidence="8">
        <text>L-arginine + H(+) = agmatine + CO2</text>
        <dbReference type="Rhea" id="RHEA:17641"/>
        <dbReference type="ChEBI" id="CHEBI:15378"/>
        <dbReference type="ChEBI" id="CHEBI:16526"/>
        <dbReference type="ChEBI" id="CHEBI:32682"/>
        <dbReference type="ChEBI" id="CHEBI:58145"/>
        <dbReference type="EC" id="4.1.1.19"/>
    </reaction>
</comment>
<dbReference type="NCBIfam" id="TIGR00286">
    <property type="entry name" value="pyruvoyl-dependent arginine decarboxylase"/>
    <property type="match status" value="1"/>
</dbReference>
<dbReference type="Gene3D" id="3.50.20.10">
    <property type="entry name" value="Pyruvoyl-Dependent Histidine Decarboxylase, subunit B"/>
    <property type="match status" value="1"/>
</dbReference>
<accession>A0A081BPD5</accession>
<dbReference type="SUPFAM" id="SSF56271">
    <property type="entry name" value="Pyruvoyl-dependent histidine and arginine decarboxylases"/>
    <property type="match status" value="1"/>
</dbReference>
<name>A0A081BPD5_9BACT</name>
<evidence type="ECO:0000313" key="10">
    <source>
        <dbReference type="Proteomes" id="UP000030700"/>
    </source>
</evidence>
<dbReference type="GO" id="GO:0006527">
    <property type="term" value="P:L-arginine catabolic process"/>
    <property type="evidence" value="ECO:0007669"/>
    <property type="project" value="InterPro"/>
</dbReference>
<evidence type="ECO:0000256" key="7">
    <source>
        <dbReference type="ARBA" id="ARBA00023317"/>
    </source>
</evidence>
<keyword evidence="5" id="KW-0210">Decarboxylase</keyword>
<dbReference type="GO" id="GO:0008792">
    <property type="term" value="F:arginine decarboxylase activity"/>
    <property type="evidence" value="ECO:0007669"/>
    <property type="project" value="UniProtKB-EC"/>
</dbReference>
<evidence type="ECO:0000256" key="6">
    <source>
        <dbReference type="ARBA" id="ARBA00023239"/>
    </source>
</evidence>
<sequence length="185" mass="20529">MDDLIPKRMFFTKGVGFHRNQLQSFEIALRDAGIEICNLVTVSSIFPPDCKIISREEGLKHLKPGQITFVVMAREATNEPNRLVAAAIGLAQPKDKKQYGYISEHHGFGTTNKKAADFAEDLAATMLASTLGIELDIDSAWDERKKMYVADKNRQFVSRSIAQTAEGHKDGLWTTVVACAVMLLD</sequence>
<dbReference type="PANTHER" id="PTHR40438:SF1">
    <property type="entry name" value="PYRUVOYL-DEPENDENT ARGININE DECARBOXYLASE"/>
    <property type="match status" value="1"/>
</dbReference>
<comment type="cofactor">
    <cofactor evidence="1">
        <name>pyruvate</name>
        <dbReference type="ChEBI" id="CHEBI:15361"/>
    </cofactor>
</comment>
<dbReference type="SFLD" id="SFLDG01170">
    <property type="entry name" value="Pyruvoyl-dependent_arginine_de"/>
    <property type="match status" value="1"/>
</dbReference>
<evidence type="ECO:0000256" key="1">
    <source>
        <dbReference type="ARBA" id="ARBA00001928"/>
    </source>
</evidence>
<dbReference type="InterPro" id="IPR016105">
    <property type="entry name" value="Pyr-dep_his/arg-deCO2ase_sand"/>
</dbReference>
<dbReference type="SFLD" id="SFLDS00055">
    <property type="entry name" value="Pyruvoyl-Dependent_Histidine/A"/>
    <property type="match status" value="1"/>
</dbReference>
<evidence type="ECO:0000256" key="3">
    <source>
        <dbReference type="ARBA" id="ARBA00012426"/>
    </source>
</evidence>
<dbReference type="InterPro" id="IPR002724">
    <property type="entry name" value="Pyruvoyl-dep_arg_deCO2ase"/>
</dbReference>
<dbReference type="HOGENOM" id="CLU_114389_0_0_0"/>
<evidence type="ECO:0000256" key="5">
    <source>
        <dbReference type="ARBA" id="ARBA00022793"/>
    </source>
</evidence>
<evidence type="ECO:0000256" key="8">
    <source>
        <dbReference type="ARBA" id="ARBA00049309"/>
    </source>
</evidence>
<dbReference type="HAMAP" id="MF_01404">
    <property type="entry name" value="PvlArgDC"/>
    <property type="match status" value="1"/>
</dbReference>
<keyword evidence="6" id="KW-0456">Lyase</keyword>
<organism evidence="9">
    <name type="scientific">Candidatus Moduliflexus flocculans</name>
    <dbReference type="NCBI Taxonomy" id="1499966"/>
    <lineage>
        <taxon>Bacteria</taxon>
        <taxon>Candidatus Moduliflexota</taxon>
        <taxon>Candidatus Moduliflexia</taxon>
        <taxon>Candidatus Moduliflexales</taxon>
        <taxon>Candidatus Moduliflexaceae</taxon>
    </lineage>
</organism>
<gene>
    <name evidence="9" type="ORF">U14_03502</name>
</gene>
<dbReference type="STRING" id="1499966.U14_03502"/>
<dbReference type="Pfam" id="PF01862">
    <property type="entry name" value="PvlArgDC"/>
    <property type="match status" value="1"/>
</dbReference>
<dbReference type="EC" id="4.1.1.19" evidence="3"/>
<evidence type="ECO:0000313" key="9">
    <source>
        <dbReference type="EMBL" id="GAK52251.1"/>
    </source>
</evidence>
<comment type="similarity">
    <text evidence="2">Belongs to the pyruvoyl-dependent arginine decarboxylase family.</text>
</comment>
<dbReference type="InterPro" id="IPR016104">
    <property type="entry name" value="Pyr-dep_his/arg-deCO2ase"/>
</dbReference>
<dbReference type="AlphaFoldDB" id="A0A081BPD5"/>
<dbReference type="PIRSF" id="PIRSF005216">
    <property type="entry name" value="Pyruvoyl-dep_arg_deCO2ase"/>
    <property type="match status" value="1"/>
</dbReference>